<feature type="transmembrane region" description="Helical" evidence="7">
    <location>
        <begin position="286"/>
        <end position="306"/>
    </location>
</feature>
<dbReference type="Proteomes" id="UP000294739">
    <property type="component" value="Unassembled WGS sequence"/>
</dbReference>
<dbReference type="InterPro" id="IPR000515">
    <property type="entry name" value="MetI-like"/>
</dbReference>
<comment type="caution">
    <text evidence="10">The sequence shown here is derived from an EMBL/GenBank/DDBJ whole genome shotgun (WGS) entry which is preliminary data.</text>
</comment>
<keyword evidence="6 7" id="KW-0472">Membrane</keyword>
<organism evidence="10 11">
    <name type="scientific">Jiangella asiatica</name>
    <dbReference type="NCBI Taxonomy" id="2530372"/>
    <lineage>
        <taxon>Bacteria</taxon>
        <taxon>Bacillati</taxon>
        <taxon>Actinomycetota</taxon>
        <taxon>Actinomycetes</taxon>
        <taxon>Jiangellales</taxon>
        <taxon>Jiangellaceae</taxon>
        <taxon>Jiangella</taxon>
    </lineage>
</organism>
<feature type="transmembrane region" description="Helical" evidence="7">
    <location>
        <begin position="99"/>
        <end position="120"/>
    </location>
</feature>
<feature type="transmembrane region" description="Helical" evidence="7">
    <location>
        <begin position="37"/>
        <end position="58"/>
    </location>
</feature>
<feature type="transmembrane region" description="Helical" evidence="7">
    <location>
        <begin position="180"/>
        <end position="203"/>
    </location>
</feature>
<evidence type="ECO:0000256" key="2">
    <source>
        <dbReference type="ARBA" id="ARBA00022448"/>
    </source>
</evidence>
<dbReference type="InterPro" id="IPR051393">
    <property type="entry name" value="ABC_transporter_permease"/>
</dbReference>
<dbReference type="RefSeq" id="WP_131897923.1">
    <property type="nucleotide sequence ID" value="NZ_SMKZ01000032.1"/>
</dbReference>
<keyword evidence="11" id="KW-1185">Reference proteome</keyword>
<proteinExistence type="inferred from homology"/>
<reference evidence="10 11" key="1">
    <citation type="submission" date="2019-03" db="EMBL/GenBank/DDBJ databases">
        <title>Draft genome sequences of novel Actinobacteria.</title>
        <authorList>
            <person name="Sahin N."/>
            <person name="Ay H."/>
            <person name="Saygin H."/>
        </authorList>
    </citation>
    <scope>NUCLEOTIDE SEQUENCE [LARGE SCALE GENOMIC DNA]</scope>
    <source>
        <strain evidence="10 11">5K138</strain>
    </source>
</reference>
<feature type="domain" description="ABC transmembrane type-1" evidence="9">
    <location>
        <begin position="95"/>
        <end position="307"/>
    </location>
</feature>
<sequence>MSTRTATAATVTSGPSRPAERRRRRRRGAIERRRTRAALLFLSPAFLVLGVFVFWPILSALITSFTNDRYLDTVDWVGLANYRRLLDDERFWTALENTAVYTLVTAPVSVALALGLALLLNQRLPARGLLRAAIFLPWVVSLGISAIAWSALIDPQIGMLTSWLSSLGISIGDGLRDPSVAMPAVMFVGIWRNVGFFMVMYLAGLQQIPQHLREAALLDGASAVKRFRHVTWPLLANTTMFVVIIAAIFAFQAFDQIYVMTGGGPFFQTETLVMLIYGTAVLDYDLGYATAISWVLVVIVLTLSLIQMRFFSKRAVEY</sequence>
<dbReference type="CDD" id="cd06261">
    <property type="entry name" value="TM_PBP2"/>
    <property type="match status" value="1"/>
</dbReference>
<dbReference type="OrthoDB" id="4319190at2"/>
<dbReference type="PANTHER" id="PTHR30193:SF37">
    <property type="entry name" value="INNER MEMBRANE ABC TRANSPORTER PERMEASE PROTEIN YCJO"/>
    <property type="match status" value="1"/>
</dbReference>
<evidence type="ECO:0000313" key="11">
    <source>
        <dbReference type="Proteomes" id="UP000294739"/>
    </source>
</evidence>
<evidence type="ECO:0000313" key="10">
    <source>
        <dbReference type="EMBL" id="TDE03395.1"/>
    </source>
</evidence>
<keyword evidence="2 7" id="KW-0813">Transport</keyword>
<evidence type="ECO:0000256" key="6">
    <source>
        <dbReference type="ARBA" id="ARBA00023136"/>
    </source>
</evidence>
<evidence type="ECO:0000256" key="1">
    <source>
        <dbReference type="ARBA" id="ARBA00004651"/>
    </source>
</evidence>
<feature type="compositionally biased region" description="Low complexity" evidence="8">
    <location>
        <begin position="1"/>
        <end position="12"/>
    </location>
</feature>
<dbReference type="PROSITE" id="PS50928">
    <property type="entry name" value="ABC_TM1"/>
    <property type="match status" value="1"/>
</dbReference>
<dbReference type="EMBL" id="SMKZ01000032">
    <property type="protein sequence ID" value="TDE03395.1"/>
    <property type="molecule type" value="Genomic_DNA"/>
</dbReference>
<evidence type="ECO:0000256" key="5">
    <source>
        <dbReference type="ARBA" id="ARBA00022989"/>
    </source>
</evidence>
<dbReference type="InParanoid" id="A0A4R5CZK6"/>
<evidence type="ECO:0000256" key="4">
    <source>
        <dbReference type="ARBA" id="ARBA00022692"/>
    </source>
</evidence>
<keyword evidence="5 7" id="KW-1133">Transmembrane helix</keyword>
<dbReference type="PANTHER" id="PTHR30193">
    <property type="entry name" value="ABC TRANSPORTER PERMEASE PROTEIN"/>
    <property type="match status" value="1"/>
</dbReference>
<dbReference type="AlphaFoldDB" id="A0A4R5CZK6"/>
<protein>
    <submittedName>
        <fullName evidence="10">Sugar ABC transporter permease</fullName>
    </submittedName>
</protein>
<feature type="transmembrane region" description="Helical" evidence="7">
    <location>
        <begin position="234"/>
        <end position="254"/>
    </location>
</feature>
<evidence type="ECO:0000256" key="7">
    <source>
        <dbReference type="RuleBase" id="RU363032"/>
    </source>
</evidence>
<dbReference type="GO" id="GO:0055085">
    <property type="term" value="P:transmembrane transport"/>
    <property type="evidence" value="ECO:0007669"/>
    <property type="project" value="InterPro"/>
</dbReference>
<name>A0A4R5CZK6_9ACTN</name>
<dbReference type="InterPro" id="IPR035906">
    <property type="entry name" value="MetI-like_sf"/>
</dbReference>
<dbReference type="GO" id="GO:0005886">
    <property type="term" value="C:plasma membrane"/>
    <property type="evidence" value="ECO:0007669"/>
    <property type="project" value="UniProtKB-SubCell"/>
</dbReference>
<evidence type="ECO:0000256" key="3">
    <source>
        <dbReference type="ARBA" id="ARBA00022475"/>
    </source>
</evidence>
<keyword evidence="4 7" id="KW-0812">Transmembrane</keyword>
<feature type="region of interest" description="Disordered" evidence="8">
    <location>
        <begin position="1"/>
        <end position="27"/>
    </location>
</feature>
<accession>A0A4R5CZK6</accession>
<dbReference type="SUPFAM" id="SSF161098">
    <property type="entry name" value="MetI-like"/>
    <property type="match status" value="1"/>
</dbReference>
<comment type="subcellular location">
    <subcellularLocation>
        <location evidence="1 7">Cell membrane</location>
        <topology evidence="1 7">Multi-pass membrane protein</topology>
    </subcellularLocation>
</comment>
<comment type="similarity">
    <text evidence="7">Belongs to the binding-protein-dependent transport system permease family.</text>
</comment>
<keyword evidence="3" id="KW-1003">Cell membrane</keyword>
<feature type="transmembrane region" description="Helical" evidence="7">
    <location>
        <begin position="132"/>
        <end position="153"/>
    </location>
</feature>
<dbReference type="Pfam" id="PF00528">
    <property type="entry name" value="BPD_transp_1"/>
    <property type="match status" value="1"/>
</dbReference>
<evidence type="ECO:0000259" key="9">
    <source>
        <dbReference type="PROSITE" id="PS50928"/>
    </source>
</evidence>
<evidence type="ECO:0000256" key="8">
    <source>
        <dbReference type="SAM" id="MobiDB-lite"/>
    </source>
</evidence>
<gene>
    <name evidence="10" type="ORF">E1269_20365</name>
</gene>
<dbReference type="Gene3D" id="1.10.3720.10">
    <property type="entry name" value="MetI-like"/>
    <property type="match status" value="1"/>
</dbReference>